<evidence type="ECO:0008006" key="4">
    <source>
        <dbReference type="Google" id="ProtNLM"/>
    </source>
</evidence>
<evidence type="ECO:0000313" key="2">
    <source>
        <dbReference type="EMBL" id="NPD92669.1"/>
    </source>
</evidence>
<feature type="transmembrane region" description="Helical" evidence="1">
    <location>
        <begin position="321"/>
        <end position="342"/>
    </location>
</feature>
<name>A0ABX2AR25_9BACT</name>
<gene>
    <name evidence="2" type="ORF">HPS56_10010</name>
</gene>
<comment type="caution">
    <text evidence="2">The sequence shown here is derived from an EMBL/GenBank/DDBJ whole genome shotgun (WGS) entry which is preliminary data.</text>
</comment>
<organism evidence="2 3">
    <name type="scientific">Xylanibacter muris</name>
    <dbReference type="NCBI Taxonomy" id="2736290"/>
    <lineage>
        <taxon>Bacteria</taxon>
        <taxon>Pseudomonadati</taxon>
        <taxon>Bacteroidota</taxon>
        <taxon>Bacteroidia</taxon>
        <taxon>Bacteroidales</taxon>
        <taxon>Prevotellaceae</taxon>
        <taxon>Xylanibacter</taxon>
    </lineage>
</organism>
<reference evidence="2 3" key="1">
    <citation type="submission" date="2020-05" db="EMBL/GenBank/DDBJ databases">
        <title>Distinct polysaccharide utilization as determinants for interspecies competition between intestinal Prevotella spp.</title>
        <authorList>
            <person name="Galvez E.J.C."/>
            <person name="Iljazovic A."/>
            <person name="Strowig T."/>
        </authorList>
    </citation>
    <scope>NUCLEOTIDE SEQUENCE [LARGE SCALE GENOMIC DNA]</scope>
    <source>
        <strain evidence="2 3">PMUR</strain>
    </source>
</reference>
<evidence type="ECO:0000256" key="1">
    <source>
        <dbReference type="SAM" id="Phobius"/>
    </source>
</evidence>
<feature type="transmembrane region" description="Helical" evidence="1">
    <location>
        <begin position="148"/>
        <end position="168"/>
    </location>
</feature>
<keyword evidence="1" id="KW-0472">Membrane</keyword>
<evidence type="ECO:0000313" key="3">
    <source>
        <dbReference type="Proteomes" id="UP000714420"/>
    </source>
</evidence>
<sequence>MFLIAGTLCAAAQVTVEAKIDSIEMFIGEQAHIQLTVTAGTGQRVVFPVFKSQQMITPGVEVLGSSDTRKEELDNNKANYIRTYTVTSFDGNLYYLPPFKVKVDDRQYESKSLALKVLEVEVDTTQTDKFFGPKDVQDNPFAWSDWSLVFWLSVLSLVLASCAIYVYVRLRQGKPIITAIKIIKHVPPHQKAMKAIELIKADKMVTAENPKEYYTRLTDTLRKYIQERYGFNAMEMTSSEIIAKLNAAGDMQALEELRQLFMTADLVKFAKYSTLINENDMNLVNAIDFIDRTKLENVPTEEKIVPQLTKEEQRSVTTRRILMTFITVAAIISVLIFSYVAYSAYQLIN</sequence>
<keyword evidence="1" id="KW-0812">Transmembrane</keyword>
<dbReference type="EMBL" id="JABKKF010000009">
    <property type="protein sequence ID" value="NPD92669.1"/>
    <property type="molecule type" value="Genomic_DNA"/>
</dbReference>
<protein>
    <recommendedName>
        <fullName evidence="4">Protein BatD</fullName>
    </recommendedName>
</protein>
<dbReference type="Proteomes" id="UP000714420">
    <property type="component" value="Unassembled WGS sequence"/>
</dbReference>
<accession>A0ABX2AR25</accession>
<keyword evidence="3" id="KW-1185">Reference proteome</keyword>
<proteinExistence type="predicted"/>
<dbReference type="RefSeq" id="WP_172276121.1">
    <property type="nucleotide sequence ID" value="NZ_CASGMU010000010.1"/>
</dbReference>
<keyword evidence="1" id="KW-1133">Transmembrane helix</keyword>